<feature type="compositionally biased region" description="Basic and acidic residues" evidence="1">
    <location>
        <begin position="172"/>
        <end position="187"/>
    </location>
</feature>
<protein>
    <submittedName>
        <fullName evidence="2">Uncharacterized protein</fullName>
    </submittedName>
</protein>
<feature type="region of interest" description="Disordered" evidence="1">
    <location>
        <begin position="375"/>
        <end position="399"/>
    </location>
</feature>
<feature type="region of interest" description="Disordered" evidence="1">
    <location>
        <begin position="127"/>
        <end position="147"/>
    </location>
</feature>
<sequence>MKYMKLFLTTLKQGQLRSQRAVDRDDYECHIPEERFIPMLSRRARRETPRPGSNDFRRLLKTSYDTFLKSIEIGNKPVQVRALKEPVVNFDKVLNVIWSLPHETGLEVRDFLKTTAALSFAGPSYKNRYLEPSSRPDSPPLNLGTGPSSLFETKETSIFEPIFSRRQRPRCGRAEIDDGQKAGKEGDVPQSTVKKPLFGIGKDKSKTKEANAVPNAKDLFALETPPPRSIAQVAPKLNLVIVDEDEGFDLVKENMKIVNGWETYLSSSPAPASQASGSSSLTSVTTPRSSQEIDELNVHLAISSPNTDSSPIKLLKESRMEFPVMPRSKRNIFDNRSSTAAKVKKIGAKQSYAAFLLGTLLKGNDHLSKDYKPQVLPISEHSKGTRSEPLSASQNEMRSSPILDFDEPAMADLVYPTQAQSETESATKVNDNIDDIVSLAGQAGSTVGVEGTKVVERVADVDSFESDLQAIFRDVSTEHSLGFILREKLDPMKDGKEMLMEVPKLPPPNEHPPNDVLFPVSDLRQLAVPSGSGTGASKGREKSKAYQFLKKAKGTASATLELSWVPFAVTTSLPTQEEILTVHDFIDKNTGVLNAFDRLCLSKEQGLEKIRRSTEQARELCGVAECDKVAQGLNTDPAGTLGLSQIERIFAEWSTHIDQVTPIVIFQAEEGKLEIVLSRDERKRLKGLGRSEKAERAVGGIKVADQEERECSVYAGERTTADNGNIEQVPAVNEYQIDRSSPASLLADLNVGQLFGVTSDAAIPSPIYDTELFPRTETDFGIPYYLPDVENDNNIALHGGYLPPQDDLLDSTILRYPYMNRYGYGFADEDGFESDKENQDPSESIPQDWNSPDFMFEHSQGQRRFPDYQQDQADDNRHAKRPRLDWEGIPRYLSQEHGGPEVDDSGIGLLDHLSRATGPEGYDQLLNMAEDDPADHVAYQVPSASVYRVFNDEASDGTNAISTQHQDPDFVPLTFDSQPKPVTQSQPTLSLSAPLQACSPPRVSFSPKAGIPFAVPFHDHSSGIAEFAKLRAKKLRAPPSAPEPHKLPSADVESNDGSIASKTAPESIFDGNTLRLPSSDRKLPTTAHWYMASMNLLQKQALVRSLRSEACGIGLVERDTLVDVDLIIDPHIAVIFTNLLALPSQVDTLINTICEQSWRYDDLLVVFEAFIPSMAFKPDSATSAKESLSAYSPPVLKAVKKFRRDISLAEACENKREGCRVTTAFADTVKDAAVFARIVGDEAEKRSDPAIGLWVDRAWLNDEGGEEEDNLAAADGMNHFSAGVILCQISLDEFLEISSEERVARFAPQVGYDRMVRLNGVITCGQQVMQDGEPAMMM</sequence>
<proteinExistence type="predicted"/>
<feature type="compositionally biased region" description="Polar residues" evidence="1">
    <location>
        <begin position="841"/>
        <end position="850"/>
    </location>
</feature>
<dbReference type="EMBL" id="MU802053">
    <property type="protein sequence ID" value="KAJ3982645.1"/>
    <property type="molecule type" value="Genomic_DNA"/>
</dbReference>
<reference evidence="2" key="1">
    <citation type="submission" date="2022-08" db="EMBL/GenBank/DDBJ databases">
        <authorList>
            <consortium name="DOE Joint Genome Institute"/>
            <person name="Min B."/>
            <person name="Riley R."/>
            <person name="Sierra-Patev S."/>
            <person name="Naranjo-Ortiz M."/>
            <person name="Looney B."/>
            <person name="Konkel Z."/>
            <person name="Slot J.C."/>
            <person name="Sakamoto Y."/>
            <person name="Steenwyk J.L."/>
            <person name="Rokas A."/>
            <person name="Carro J."/>
            <person name="Camarero S."/>
            <person name="Ferreira P."/>
            <person name="Molpeceres G."/>
            <person name="Ruiz-Duenas F.J."/>
            <person name="Serrano A."/>
            <person name="Henrissat B."/>
            <person name="Drula E."/>
            <person name="Hughes K.W."/>
            <person name="Mata J.L."/>
            <person name="Ishikawa N.K."/>
            <person name="Vargas-Isla R."/>
            <person name="Ushijima S."/>
            <person name="Smith C.A."/>
            <person name="Ahrendt S."/>
            <person name="Andreopoulos W."/>
            <person name="He G."/>
            <person name="Labutti K."/>
            <person name="Lipzen A."/>
            <person name="Ng V."/>
            <person name="Sandor L."/>
            <person name="Barry K."/>
            <person name="Martinez A.T."/>
            <person name="Xiao Y."/>
            <person name="Gibbons J.G."/>
            <person name="Terashima K."/>
            <person name="Hibbett D.S."/>
            <person name="Grigoriev I.V."/>
        </authorList>
    </citation>
    <scope>NUCLEOTIDE SEQUENCE</scope>
    <source>
        <strain evidence="2">TFB7829</strain>
    </source>
</reference>
<organism evidence="2 3">
    <name type="scientific">Lentinula detonsa</name>
    <dbReference type="NCBI Taxonomy" id="2804962"/>
    <lineage>
        <taxon>Eukaryota</taxon>
        <taxon>Fungi</taxon>
        <taxon>Dikarya</taxon>
        <taxon>Basidiomycota</taxon>
        <taxon>Agaricomycotina</taxon>
        <taxon>Agaricomycetes</taxon>
        <taxon>Agaricomycetidae</taxon>
        <taxon>Agaricales</taxon>
        <taxon>Marasmiineae</taxon>
        <taxon>Omphalotaceae</taxon>
        <taxon>Lentinula</taxon>
    </lineage>
</organism>
<feature type="region of interest" description="Disordered" evidence="1">
    <location>
        <begin position="829"/>
        <end position="855"/>
    </location>
</feature>
<feature type="region of interest" description="Disordered" evidence="1">
    <location>
        <begin position="1036"/>
        <end position="1064"/>
    </location>
</feature>
<feature type="compositionally biased region" description="Low complexity" evidence="1">
    <location>
        <begin position="268"/>
        <end position="287"/>
    </location>
</feature>
<accession>A0AA38UQE3</accession>
<dbReference type="Proteomes" id="UP001163850">
    <property type="component" value="Unassembled WGS sequence"/>
</dbReference>
<feature type="region of interest" description="Disordered" evidence="1">
    <location>
        <begin position="168"/>
        <end position="209"/>
    </location>
</feature>
<feature type="compositionally biased region" description="Polar residues" evidence="1">
    <location>
        <begin position="388"/>
        <end position="398"/>
    </location>
</feature>
<evidence type="ECO:0000313" key="3">
    <source>
        <dbReference type="Proteomes" id="UP001163850"/>
    </source>
</evidence>
<evidence type="ECO:0000313" key="2">
    <source>
        <dbReference type="EMBL" id="KAJ3982645.1"/>
    </source>
</evidence>
<name>A0AA38UQE3_9AGAR</name>
<gene>
    <name evidence="2" type="ORF">F5890DRAFT_330989</name>
</gene>
<comment type="caution">
    <text evidence="2">The sequence shown here is derived from an EMBL/GenBank/DDBJ whole genome shotgun (WGS) entry which is preliminary data.</text>
</comment>
<evidence type="ECO:0000256" key="1">
    <source>
        <dbReference type="SAM" id="MobiDB-lite"/>
    </source>
</evidence>
<feature type="region of interest" description="Disordered" evidence="1">
    <location>
        <begin position="268"/>
        <end position="288"/>
    </location>
</feature>